<evidence type="ECO:0000256" key="3">
    <source>
        <dbReference type="ARBA" id="ARBA00022525"/>
    </source>
</evidence>
<dbReference type="PANTHER" id="PTHR10009:SF7">
    <property type="entry name" value="GH10609P-RELATED"/>
    <property type="match status" value="1"/>
</dbReference>
<dbReference type="InterPro" id="IPR017996">
    <property type="entry name" value="MRJP/yellow-related"/>
</dbReference>
<dbReference type="Pfam" id="PF03022">
    <property type="entry name" value="MRJP"/>
    <property type="match status" value="1"/>
</dbReference>
<dbReference type="EMBL" id="UFQT01000277">
    <property type="protein sequence ID" value="SSX22678.1"/>
    <property type="molecule type" value="Genomic_DNA"/>
</dbReference>
<reference evidence="8" key="1">
    <citation type="submission" date="2018-04" db="EMBL/GenBank/DDBJ databases">
        <authorList>
            <person name="Go L.Y."/>
            <person name="Mitchell J.A."/>
        </authorList>
    </citation>
    <scope>NUCLEOTIDE SEQUENCE</scope>
    <source>
        <tissue evidence="8">Whole organism</tissue>
    </source>
</reference>
<evidence type="ECO:0000256" key="1">
    <source>
        <dbReference type="ARBA" id="ARBA00004613"/>
    </source>
</evidence>
<evidence type="ECO:0000256" key="2">
    <source>
        <dbReference type="ARBA" id="ARBA00009127"/>
    </source>
</evidence>
<sequence>MHESSLVLYKILYRLHQKAGMNYFKYFLFKYFIIALILGFSNGNDFTNQSVADISDSDSNRKLHSTNSNQNYGYHVAPKPGSGHHYSSNRDETTFNCPACVCNFQEQSPIPGPIENPSIPHVPSRPYVPLRKLCSWNALTWQNMLIRNEKPDACNLYIGSNYIVENNIPTAIAIHGNRVFVGVRRNQMGVYSTLNYFYMDEIQGGQCPPLRPYPSFQMNELVSSCCSSEPNRIVNVDRFNIDKCVNNPKLWIVDLQGLNIDSNIMEFGEPVLKVFNLNYDTLVRRRIIPKEMYFRFGLDMTTIVPNVLDPNGNCEEAYAYIIDQYNGYIIVYSWQEDRFWRFSAPEFFGDPTQGRFTIRTPHGSLVDYSYQILIHDGFIDNINKVFIFHTKLGNKEHVINLSTLHNSSKSCNLDRSDIRYIGEKNINGRAGTQKMNQHTGTAFGIQEENHAIVCGSVKVQLTPDIVKIISVDPIRLSFLVDLDLANDKVYVLSNNYQGIKNDGFRHDFENFGIYYLEENEVRSYFPECYQDCPNGRLTPAKFVDMYKMFFPSGNAEEFCDHVFRTFDMDKNGYIDFKTYENGCN</sequence>
<keyword evidence="4" id="KW-0732">Signal</keyword>
<dbReference type="Gene3D" id="2.120.10.30">
    <property type="entry name" value="TolB, C-terminal domain"/>
    <property type="match status" value="1"/>
</dbReference>
<accession>A0A336KEH5</accession>
<dbReference type="SUPFAM" id="SSF47473">
    <property type="entry name" value="EF-hand"/>
    <property type="match status" value="1"/>
</dbReference>
<proteinExistence type="inferred from homology"/>
<evidence type="ECO:0000256" key="5">
    <source>
        <dbReference type="ARBA" id="ARBA00023180"/>
    </source>
</evidence>
<gene>
    <name evidence="8" type="primary">CSON007292</name>
</gene>
<evidence type="ECO:0000256" key="4">
    <source>
        <dbReference type="ARBA" id="ARBA00022729"/>
    </source>
</evidence>
<protein>
    <submittedName>
        <fullName evidence="8">CSON007292 protein</fullName>
    </submittedName>
</protein>
<evidence type="ECO:0000313" key="9">
    <source>
        <dbReference type="EMBL" id="SSX22678.1"/>
    </source>
</evidence>
<reference evidence="9" key="2">
    <citation type="submission" date="2018-07" db="EMBL/GenBank/DDBJ databases">
        <authorList>
            <person name="Quirk P.G."/>
            <person name="Krulwich T.A."/>
        </authorList>
    </citation>
    <scope>NUCLEOTIDE SEQUENCE</scope>
</reference>
<dbReference type="Pfam" id="PF13833">
    <property type="entry name" value="EF-hand_8"/>
    <property type="match status" value="1"/>
</dbReference>
<keyword evidence="6" id="KW-0472">Membrane</keyword>
<keyword evidence="5" id="KW-0325">Glycoprotein</keyword>
<keyword evidence="6" id="KW-1133">Transmembrane helix</keyword>
<keyword evidence="6" id="KW-0812">Transmembrane</keyword>
<evidence type="ECO:0000259" key="7">
    <source>
        <dbReference type="PROSITE" id="PS50222"/>
    </source>
</evidence>
<dbReference type="GO" id="GO:0005509">
    <property type="term" value="F:calcium ion binding"/>
    <property type="evidence" value="ECO:0007669"/>
    <property type="project" value="InterPro"/>
</dbReference>
<dbReference type="Gene3D" id="1.10.238.10">
    <property type="entry name" value="EF-hand"/>
    <property type="match status" value="1"/>
</dbReference>
<dbReference type="InterPro" id="IPR002048">
    <property type="entry name" value="EF_hand_dom"/>
</dbReference>
<evidence type="ECO:0000256" key="6">
    <source>
        <dbReference type="SAM" id="Phobius"/>
    </source>
</evidence>
<dbReference type="PRINTS" id="PR00450">
    <property type="entry name" value="RECOVERIN"/>
</dbReference>
<dbReference type="InterPro" id="IPR011042">
    <property type="entry name" value="6-blade_b-propeller_TolB-like"/>
</dbReference>
<name>A0A336KEH5_CULSO</name>
<dbReference type="AlphaFoldDB" id="A0A336KEH5"/>
<evidence type="ECO:0000313" key="8">
    <source>
        <dbReference type="EMBL" id="SSX02302.1"/>
    </source>
</evidence>
<feature type="domain" description="EF-hand" evidence="7">
    <location>
        <begin position="554"/>
        <end position="584"/>
    </location>
</feature>
<feature type="transmembrane region" description="Helical" evidence="6">
    <location>
        <begin position="23"/>
        <end position="41"/>
    </location>
</feature>
<dbReference type="EMBL" id="UFQS01000277">
    <property type="protein sequence ID" value="SSX02302.1"/>
    <property type="molecule type" value="Genomic_DNA"/>
</dbReference>
<dbReference type="PROSITE" id="PS50222">
    <property type="entry name" value="EF_HAND_2"/>
    <property type="match status" value="1"/>
</dbReference>
<dbReference type="GO" id="GO:0005576">
    <property type="term" value="C:extracellular region"/>
    <property type="evidence" value="ECO:0007669"/>
    <property type="project" value="UniProtKB-SubCell"/>
</dbReference>
<keyword evidence="3" id="KW-0964">Secreted</keyword>
<dbReference type="InterPro" id="IPR011992">
    <property type="entry name" value="EF-hand-dom_pair"/>
</dbReference>
<comment type="similarity">
    <text evidence="2">Belongs to the major royal jelly protein family.</text>
</comment>
<comment type="subcellular location">
    <subcellularLocation>
        <location evidence="1">Secreted</location>
    </subcellularLocation>
</comment>
<dbReference type="PANTHER" id="PTHR10009">
    <property type="entry name" value="PROTEIN YELLOW-RELATED"/>
    <property type="match status" value="1"/>
</dbReference>
<dbReference type="VEuPathDB" id="VectorBase:CSON007292"/>
<organism evidence="8">
    <name type="scientific">Culicoides sonorensis</name>
    <name type="common">Biting midge</name>
    <dbReference type="NCBI Taxonomy" id="179676"/>
    <lineage>
        <taxon>Eukaryota</taxon>
        <taxon>Metazoa</taxon>
        <taxon>Ecdysozoa</taxon>
        <taxon>Arthropoda</taxon>
        <taxon>Hexapoda</taxon>
        <taxon>Insecta</taxon>
        <taxon>Pterygota</taxon>
        <taxon>Neoptera</taxon>
        <taxon>Endopterygota</taxon>
        <taxon>Diptera</taxon>
        <taxon>Nematocera</taxon>
        <taxon>Chironomoidea</taxon>
        <taxon>Ceratopogonidae</taxon>
        <taxon>Ceratopogoninae</taxon>
        <taxon>Culicoides</taxon>
        <taxon>Monoculicoides</taxon>
    </lineage>
</organism>